<sequence length="448" mass="51024">MDSFLKQVKDNIDRFSMLGENETVLVGLSGGADSVALLLSLYKLGYKVRACHLNHCLRGDEADRDEYFCKNLCDKLNIELVIKRENIAEYAKNSKQSTETAAREIRYKFFDNVAEGQKIATAHSASDTIETMIFHLARGTGLTGLCSIPPVRGNIIRPLISLTREEIENFLQSLNQDFVTDSTNLTDDYTRNKIRSQIVPVLKNINSQAEKAAVNLAFRLREEEDFLETNAKMELERAKTKDGFKVWVFNNTHTAIKHRMLKMLCKNAGVPMHEFNSKHITALESLLKNNNPSARISLPADFIAKREYENIKIERKINQNSQEVKEILLENLIDNGQNINDVNITIRKYKKNYVFYKTFNTFYVDCDTIDMQSCVLRKRQTGDKIRLSEKSGSKTLKKLLIEKKIPADKRDKLIVIADKNGVIAVQNIGIDISRKPADGEILEIKIKG</sequence>
<reference evidence="10" key="2">
    <citation type="submission" date="2021-04" db="EMBL/GenBank/DDBJ databases">
        <authorList>
            <person name="Gilroy R."/>
        </authorList>
    </citation>
    <scope>NUCLEOTIDE SEQUENCE</scope>
    <source>
        <strain evidence="10">CHK193-4272</strain>
    </source>
</reference>
<dbReference type="NCBIfam" id="TIGR02432">
    <property type="entry name" value="lysidine_TilS_N"/>
    <property type="match status" value="1"/>
</dbReference>
<keyword evidence="3 8" id="KW-0436">Ligase</keyword>
<dbReference type="SUPFAM" id="SSF56037">
    <property type="entry name" value="PheT/TilS domain"/>
    <property type="match status" value="1"/>
</dbReference>
<comment type="catalytic activity">
    <reaction evidence="7 8">
        <text>cytidine(34) in tRNA(Ile2) + L-lysine + ATP = lysidine(34) in tRNA(Ile2) + AMP + diphosphate + H(+)</text>
        <dbReference type="Rhea" id="RHEA:43744"/>
        <dbReference type="Rhea" id="RHEA-COMP:10625"/>
        <dbReference type="Rhea" id="RHEA-COMP:10670"/>
        <dbReference type="ChEBI" id="CHEBI:15378"/>
        <dbReference type="ChEBI" id="CHEBI:30616"/>
        <dbReference type="ChEBI" id="CHEBI:32551"/>
        <dbReference type="ChEBI" id="CHEBI:33019"/>
        <dbReference type="ChEBI" id="CHEBI:82748"/>
        <dbReference type="ChEBI" id="CHEBI:83665"/>
        <dbReference type="ChEBI" id="CHEBI:456215"/>
        <dbReference type="EC" id="6.3.4.19"/>
    </reaction>
</comment>
<dbReference type="PANTHER" id="PTHR43033:SF1">
    <property type="entry name" value="TRNA(ILE)-LYSIDINE SYNTHASE-RELATED"/>
    <property type="match status" value="1"/>
</dbReference>
<comment type="domain">
    <text evidence="8">The N-terminal region contains the highly conserved SGGXDS motif, predicted to be a P-loop motif involved in ATP binding.</text>
</comment>
<dbReference type="InterPro" id="IPR011063">
    <property type="entry name" value="TilS/TtcA_N"/>
</dbReference>
<dbReference type="NCBIfam" id="TIGR02433">
    <property type="entry name" value="lysidine_TilS_C"/>
    <property type="match status" value="1"/>
</dbReference>
<dbReference type="EMBL" id="DXIE01000018">
    <property type="protein sequence ID" value="HIV61719.1"/>
    <property type="molecule type" value="Genomic_DNA"/>
</dbReference>
<keyword evidence="5 8" id="KW-0547">Nucleotide-binding</keyword>
<reference evidence="10" key="1">
    <citation type="journal article" date="2021" name="PeerJ">
        <title>Extensive microbial diversity within the chicken gut microbiome revealed by metagenomics and culture.</title>
        <authorList>
            <person name="Gilroy R."/>
            <person name="Ravi A."/>
            <person name="Getino M."/>
            <person name="Pursley I."/>
            <person name="Horton D.L."/>
            <person name="Alikhan N.F."/>
            <person name="Baker D."/>
            <person name="Gharbi K."/>
            <person name="Hall N."/>
            <person name="Watson M."/>
            <person name="Adriaenssens E.M."/>
            <person name="Foster-Nyarko E."/>
            <person name="Jarju S."/>
            <person name="Secka A."/>
            <person name="Antonio M."/>
            <person name="Oren A."/>
            <person name="Chaudhuri R.R."/>
            <person name="La Ragione R."/>
            <person name="Hildebrand F."/>
            <person name="Pallen M.J."/>
        </authorList>
    </citation>
    <scope>NUCLEOTIDE SEQUENCE</scope>
    <source>
        <strain evidence="10">CHK193-4272</strain>
    </source>
</reference>
<evidence type="ECO:0000256" key="4">
    <source>
        <dbReference type="ARBA" id="ARBA00022694"/>
    </source>
</evidence>
<dbReference type="SUPFAM" id="SSF52402">
    <property type="entry name" value="Adenine nucleotide alpha hydrolases-like"/>
    <property type="match status" value="1"/>
</dbReference>
<evidence type="ECO:0000256" key="1">
    <source>
        <dbReference type="ARBA" id="ARBA00004496"/>
    </source>
</evidence>
<organism evidence="10 11">
    <name type="scientific">Candidatus Butyricicoccus avistercoris</name>
    <dbReference type="NCBI Taxonomy" id="2838518"/>
    <lineage>
        <taxon>Bacteria</taxon>
        <taxon>Bacillati</taxon>
        <taxon>Bacillota</taxon>
        <taxon>Clostridia</taxon>
        <taxon>Eubacteriales</taxon>
        <taxon>Butyricicoccaceae</taxon>
        <taxon>Butyricicoccus</taxon>
    </lineage>
</organism>
<protein>
    <recommendedName>
        <fullName evidence="8">tRNA(Ile)-lysidine synthase</fullName>
        <ecNumber evidence="8">6.3.4.19</ecNumber>
    </recommendedName>
    <alternativeName>
        <fullName evidence="8">tRNA(Ile)-2-lysyl-cytidine synthase</fullName>
    </alternativeName>
    <alternativeName>
        <fullName evidence="8">tRNA(Ile)-lysidine synthetase</fullName>
    </alternativeName>
</protein>
<dbReference type="SUPFAM" id="SSF82829">
    <property type="entry name" value="MesJ substrate recognition domain-like"/>
    <property type="match status" value="1"/>
</dbReference>
<gene>
    <name evidence="8 10" type="primary">tilS</name>
    <name evidence="10" type="ORF">H9746_02565</name>
</gene>
<dbReference type="Pfam" id="PF11734">
    <property type="entry name" value="TilS_C"/>
    <property type="match status" value="1"/>
</dbReference>
<dbReference type="GO" id="GO:0032267">
    <property type="term" value="F:tRNA(Ile)-lysidine synthase activity"/>
    <property type="evidence" value="ECO:0007669"/>
    <property type="project" value="UniProtKB-EC"/>
</dbReference>
<dbReference type="CDD" id="cd01992">
    <property type="entry name" value="TilS_N"/>
    <property type="match status" value="1"/>
</dbReference>
<name>A0A9D1PHN0_9FIRM</name>
<dbReference type="Pfam" id="PF01171">
    <property type="entry name" value="ATP_bind_3"/>
    <property type="match status" value="1"/>
</dbReference>
<dbReference type="GO" id="GO:0005737">
    <property type="term" value="C:cytoplasm"/>
    <property type="evidence" value="ECO:0007669"/>
    <property type="project" value="UniProtKB-SubCell"/>
</dbReference>
<keyword evidence="6 8" id="KW-0067">ATP-binding</keyword>
<comment type="function">
    <text evidence="8">Ligates lysine onto the cytidine present at position 34 of the AUA codon-specific tRNA(Ile) that contains the anticodon CAU, in an ATP-dependent manner. Cytidine is converted to lysidine, thus changing the amino acid specificity of the tRNA from methionine to isoleucine.</text>
</comment>
<evidence type="ECO:0000256" key="3">
    <source>
        <dbReference type="ARBA" id="ARBA00022598"/>
    </source>
</evidence>
<comment type="similarity">
    <text evidence="8">Belongs to the tRNA(Ile)-lysidine synthase family.</text>
</comment>
<proteinExistence type="inferred from homology"/>
<evidence type="ECO:0000313" key="11">
    <source>
        <dbReference type="Proteomes" id="UP000886808"/>
    </source>
</evidence>
<dbReference type="Gene3D" id="3.40.50.620">
    <property type="entry name" value="HUPs"/>
    <property type="match status" value="1"/>
</dbReference>
<evidence type="ECO:0000256" key="5">
    <source>
        <dbReference type="ARBA" id="ARBA00022741"/>
    </source>
</evidence>
<evidence type="ECO:0000256" key="8">
    <source>
        <dbReference type="HAMAP-Rule" id="MF_01161"/>
    </source>
</evidence>
<dbReference type="InterPro" id="IPR012796">
    <property type="entry name" value="Lysidine-tRNA-synth_C"/>
</dbReference>
<dbReference type="EC" id="6.3.4.19" evidence="8"/>
<accession>A0A9D1PHN0</accession>
<dbReference type="Gene3D" id="1.20.59.20">
    <property type="match status" value="1"/>
</dbReference>
<dbReference type="GO" id="GO:0005524">
    <property type="term" value="F:ATP binding"/>
    <property type="evidence" value="ECO:0007669"/>
    <property type="project" value="UniProtKB-UniRule"/>
</dbReference>
<dbReference type="InterPro" id="IPR012094">
    <property type="entry name" value="tRNA_Ile_lys_synt"/>
</dbReference>
<dbReference type="InterPro" id="IPR012795">
    <property type="entry name" value="tRNA_Ile_lys_synt_N"/>
</dbReference>
<evidence type="ECO:0000313" key="10">
    <source>
        <dbReference type="EMBL" id="HIV61719.1"/>
    </source>
</evidence>
<evidence type="ECO:0000259" key="9">
    <source>
        <dbReference type="SMART" id="SM00977"/>
    </source>
</evidence>
<dbReference type="SMART" id="SM00977">
    <property type="entry name" value="TilS_C"/>
    <property type="match status" value="1"/>
</dbReference>
<dbReference type="Proteomes" id="UP000886808">
    <property type="component" value="Unassembled WGS sequence"/>
</dbReference>
<feature type="binding site" evidence="8">
    <location>
        <begin position="29"/>
        <end position="34"/>
    </location>
    <ligand>
        <name>ATP</name>
        <dbReference type="ChEBI" id="CHEBI:30616"/>
    </ligand>
</feature>
<dbReference type="AlphaFoldDB" id="A0A9D1PHN0"/>
<dbReference type="InterPro" id="IPR014729">
    <property type="entry name" value="Rossmann-like_a/b/a_fold"/>
</dbReference>
<evidence type="ECO:0000256" key="6">
    <source>
        <dbReference type="ARBA" id="ARBA00022840"/>
    </source>
</evidence>
<evidence type="ECO:0000256" key="2">
    <source>
        <dbReference type="ARBA" id="ARBA00022490"/>
    </source>
</evidence>
<dbReference type="GO" id="GO:0006400">
    <property type="term" value="P:tRNA modification"/>
    <property type="evidence" value="ECO:0007669"/>
    <property type="project" value="UniProtKB-UniRule"/>
</dbReference>
<comment type="caution">
    <text evidence="10">The sequence shown here is derived from an EMBL/GenBank/DDBJ whole genome shotgun (WGS) entry which is preliminary data.</text>
</comment>
<comment type="subcellular location">
    <subcellularLocation>
        <location evidence="1 8">Cytoplasm</location>
    </subcellularLocation>
</comment>
<evidence type="ECO:0000256" key="7">
    <source>
        <dbReference type="ARBA" id="ARBA00048539"/>
    </source>
</evidence>
<dbReference type="PANTHER" id="PTHR43033">
    <property type="entry name" value="TRNA(ILE)-LYSIDINE SYNTHASE-RELATED"/>
    <property type="match status" value="1"/>
</dbReference>
<keyword evidence="2 8" id="KW-0963">Cytoplasm</keyword>
<keyword evidence="4 8" id="KW-0819">tRNA processing</keyword>
<feature type="domain" description="Lysidine-tRNA(Ile) synthetase C-terminal" evidence="9">
    <location>
        <begin position="374"/>
        <end position="444"/>
    </location>
</feature>
<dbReference type="HAMAP" id="MF_01161">
    <property type="entry name" value="tRNA_Ile_lys_synt"/>
    <property type="match status" value="1"/>
</dbReference>